<dbReference type="RefSeq" id="WP_067370167.1">
    <property type="nucleotide sequence ID" value="NZ_JBIUBN010000029.1"/>
</dbReference>
<evidence type="ECO:0000259" key="1">
    <source>
        <dbReference type="Pfam" id="PF00005"/>
    </source>
</evidence>
<dbReference type="PANTHER" id="PTHR24221:SF654">
    <property type="entry name" value="ATP-BINDING CASSETTE SUB-FAMILY B MEMBER 6"/>
    <property type="match status" value="1"/>
</dbReference>
<accession>A0A136PMN9</accession>
<dbReference type="GO" id="GO:0016887">
    <property type="term" value="F:ATP hydrolysis activity"/>
    <property type="evidence" value="ECO:0007669"/>
    <property type="project" value="InterPro"/>
</dbReference>
<dbReference type="EMBL" id="LRQV01000101">
    <property type="protein sequence ID" value="KXK59683.1"/>
    <property type="molecule type" value="Genomic_DNA"/>
</dbReference>
<sequence>MGVNGAGKTTMAALLAGLYHPSSGRITVDGTDLADLDPVTWRARVCAVFRDFVRYPLTVRDHVTLGGTRTAGSIL</sequence>
<dbReference type="PANTHER" id="PTHR24221">
    <property type="entry name" value="ATP-BINDING CASSETTE SUB-FAMILY B"/>
    <property type="match status" value="1"/>
</dbReference>
<evidence type="ECO:0000313" key="3">
    <source>
        <dbReference type="Proteomes" id="UP000070620"/>
    </source>
</evidence>
<feature type="domain" description="ABC transporter" evidence="1">
    <location>
        <begin position="1"/>
        <end position="61"/>
    </location>
</feature>
<dbReference type="GO" id="GO:0034040">
    <property type="term" value="F:ATPase-coupled lipid transmembrane transporter activity"/>
    <property type="evidence" value="ECO:0007669"/>
    <property type="project" value="TreeGrafter"/>
</dbReference>
<name>A0A136PMN9_9ACTN</name>
<dbReference type="Pfam" id="PF00005">
    <property type="entry name" value="ABC_tran"/>
    <property type="match status" value="1"/>
</dbReference>
<dbReference type="Proteomes" id="UP000070620">
    <property type="component" value="Unassembled WGS sequence"/>
</dbReference>
<proteinExistence type="predicted"/>
<dbReference type="InterPro" id="IPR039421">
    <property type="entry name" value="Type_1_exporter"/>
</dbReference>
<dbReference type="InterPro" id="IPR027417">
    <property type="entry name" value="P-loop_NTPase"/>
</dbReference>
<gene>
    <name evidence="2" type="ORF">AWW66_22875</name>
</gene>
<protein>
    <recommendedName>
        <fullName evidence="1">ABC transporter domain-containing protein</fullName>
    </recommendedName>
</protein>
<dbReference type="SUPFAM" id="SSF52540">
    <property type="entry name" value="P-loop containing nucleoside triphosphate hydrolases"/>
    <property type="match status" value="1"/>
</dbReference>
<reference evidence="2 3" key="1">
    <citation type="submission" date="2016-01" db="EMBL/GenBank/DDBJ databases">
        <title>Whole genome sequence and analysis of Micromonospora rosaria DSM 803, which can produce antibacterial substance rosamicin.</title>
        <authorList>
            <person name="Yang H."/>
            <person name="He X."/>
            <person name="Zhu D."/>
        </authorList>
    </citation>
    <scope>NUCLEOTIDE SEQUENCE [LARGE SCALE GENOMIC DNA]</scope>
    <source>
        <strain evidence="2 3">DSM 803</strain>
    </source>
</reference>
<dbReference type="AlphaFoldDB" id="A0A136PMN9"/>
<dbReference type="GO" id="GO:0005524">
    <property type="term" value="F:ATP binding"/>
    <property type="evidence" value="ECO:0007669"/>
    <property type="project" value="InterPro"/>
</dbReference>
<dbReference type="Gene3D" id="3.40.50.300">
    <property type="entry name" value="P-loop containing nucleotide triphosphate hydrolases"/>
    <property type="match status" value="1"/>
</dbReference>
<comment type="caution">
    <text evidence="2">The sequence shown here is derived from an EMBL/GenBank/DDBJ whole genome shotgun (WGS) entry which is preliminary data.</text>
</comment>
<dbReference type="InterPro" id="IPR003439">
    <property type="entry name" value="ABC_transporter-like_ATP-bd"/>
</dbReference>
<evidence type="ECO:0000313" key="2">
    <source>
        <dbReference type="EMBL" id="KXK59683.1"/>
    </source>
</evidence>
<organism evidence="2 3">
    <name type="scientific">Micromonospora rosaria</name>
    <dbReference type="NCBI Taxonomy" id="47874"/>
    <lineage>
        <taxon>Bacteria</taxon>
        <taxon>Bacillati</taxon>
        <taxon>Actinomycetota</taxon>
        <taxon>Actinomycetes</taxon>
        <taxon>Micromonosporales</taxon>
        <taxon>Micromonosporaceae</taxon>
        <taxon>Micromonospora</taxon>
    </lineage>
</organism>
<keyword evidence="3" id="KW-1185">Reference proteome</keyword>